<organism evidence="2 3">
    <name type="scientific">Streptomyces rectiviolaceus</name>
    <dbReference type="NCBI Taxonomy" id="332591"/>
    <lineage>
        <taxon>Bacteria</taxon>
        <taxon>Bacillati</taxon>
        <taxon>Actinomycetota</taxon>
        <taxon>Actinomycetes</taxon>
        <taxon>Kitasatosporales</taxon>
        <taxon>Streptomycetaceae</taxon>
        <taxon>Streptomyces</taxon>
    </lineage>
</organism>
<reference evidence="3" key="1">
    <citation type="journal article" date="2019" name="Int. J. Syst. Evol. Microbiol.">
        <title>The Global Catalogue of Microorganisms (GCM) 10K type strain sequencing project: providing services to taxonomists for standard genome sequencing and annotation.</title>
        <authorList>
            <consortium name="The Broad Institute Genomics Platform"/>
            <consortium name="The Broad Institute Genome Sequencing Center for Infectious Disease"/>
            <person name="Wu L."/>
            <person name="Ma J."/>
        </authorList>
    </citation>
    <scope>NUCLEOTIDE SEQUENCE [LARGE SCALE GENOMIC DNA]</scope>
    <source>
        <strain evidence="3">JCM 9092</strain>
    </source>
</reference>
<keyword evidence="3" id="KW-1185">Reference proteome</keyword>
<protein>
    <recommendedName>
        <fullName evidence="1">AB hydrolase-1 domain-containing protein</fullName>
    </recommendedName>
</protein>
<dbReference type="InterPro" id="IPR029058">
    <property type="entry name" value="AB_hydrolase_fold"/>
</dbReference>
<dbReference type="RefSeq" id="WP_344519717.1">
    <property type="nucleotide sequence ID" value="NZ_BAAAUG010000022.1"/>
</dbReference>
<dbReference type="SUPFAM" id="SSF53474">
    <property type="entry name" value="alpha/beta-Hydrolases"/>
    <property type="match status" value="1"/>
</dbReference>
<sequence>MRITPRTVRYATGSDSKLLDIYASGQQDSRCVLLWHGMGLDERDVMASLAREIAGSGPTVLVPDWRSDQPDAGREHLTDTLRFGRNYVREFIDGPGQLILAGWSAGAGAAVGVALQPELFDGWRPAAVVGIAGGYRRPARTTGTVPLQAVGRRVAPVPIRLVHGTTDTDVPADSSRELHEALLAHGWNSELSEPATDHAGVLGCVYEPTEQRCLPATEPSVTDIGRETARVIAGVVPPLAPA</sequence>
<dbReference type="Pfam" id="PF12697">
    <property type="entry name" value="Abhydrolase_6"/>
    <property type="match status" value="1"/>
</dbReference>
<accession>A0ABP6MDY0</accession>
<dbReference type="Proteomes" id="UP001501637">
    <property type="component" value="Unassembled WGS sequence"/>
</dbReference>
<feature type="domain" description="AB hydrolase-1" evidence="1">
    <location>
        <begin position="32"/>
        <end position="137"/>
    </location>
</feature>
<evidence type="ECO:0000313" key="2">
    <source>
        <dbReference type="EMBL" id="GAA3092621.1"/>
    </source>
</evidence>
<dbReference type="InterPro" id="IPR000073">
    <property type="entry name" value="AB_hydrolase_1"/>
</dbReference>
<name>A0ABP6MDY0_9ACTN</name>
<comment type="caution">
    <text evidence="2">The sequence shown here is derived from an EMBL/GenBank/DDBJ whole genome shotgun (WGS) entry which is preliminary data.</text>
</comment>
<gene>
    <name evidence="2" type="ORF">GCM10010449_15460</name>
</gene>
<evidence type="ECO:0000313" key="3">
    <source>
        <dbReference type="Proteomes" id="UP001501637"/>
    </source>
</evidence>
<dbReference type="EMBL" id="BAAAUG010000022">
    <property type="protein sequence ID" value="GAA3092621.1"/>
    <property type="molecule type" value="Genomic_DNA"/>
</dbReference>
<dbReference type="Gene3D" id="3.40.50.1820">
    <property type="entry name" value="alpha/beta hydrolase"/>
    <property type="match status" value="1"/>
</dbReference>
<evidence type="ECO:0000259" key="1">
    <source>
        <dbReference type="Pfam" id="PF12697"/>
    </source>
</evidence>
<proteinExistence type="predicted"/>